<evidence type="ECO:0000256" key="6">
    <source>
        <dbReference type="RuleBase" id="RU003355"/>
    </source>
</evidence>
<evidence type="ECO:0000256" key="3">
    <source>
        <dbReference type="ARBA" id="ARBA00022801"/>
    </source>
</evidence>
<dbReference type="InterPro" id="IPR050131">
    <property type="entry name" value="Peptidase_S8_subtilisin-like"/>
</dbReference>
<dbReference type="PANTHER" id="PTHR43806:SF11">
    <property type="entry name" value="CEREVISIN-RELATED"/>
    <property type="match status" value="1"/>
</dbReference>
<comment type="caution">
    <text evidence="9">The sequence shown here is derived from an EMBL/GenBank/DDBJ whole genome shotgun (WGS) entry which is preliminary data.</text>
</comment>
<evidence type="ECO:0000256" key="2">
    <source>
        <dbReference type="ARBA" id="ARBA00022670"/>
    </source>
</evidence>
<dbReference type="GO" id="GO:0006508">
    <property type="term" value="P:proteolysis"/>
    <property type="evidence" value="ECO:0007669"/>
    <property type="project" value="UniProtKB-KW"/>
</dbReference>
<dbReference type="RefSeq" id="XP_051441299.1">
    <property type="nucleotide sequence ID" value="XM_051591693.1"/>
</dbReference>
<evidence type="ECO:0000313" key="9">
    <source>
        <dbReference type="EMBL" id="KAI8576295.1"/>
    </source>
</evidence>
<reference evidence="9" key="2">
    <citation type="journal article" date="2022" name="Proc. Natl. Acad. Sci. U.S.A.">
        <title>Diploid-dominant life cycles characterize the early evolution of Fungi.</title>
        <authorList>
            <person name="Amses K.R."/>
            <person name="Simmons D.R."/>
            <person name="Longcore J.E."/>
            <person name="Mondo S.J."/>
            <person name="Seto K."/>
            <person name="Jeronimo G.H."/>
            <person name="Bonds A.E."/>
            <person name="Quandt C.A."/>
            <person name="Davis W.J."/>
            <person name="Chang Y."/>
            <person name="Federici B.A."/>
            <person name="Kuo A."/>
            <person name="LaButti K."/>
            <person name="Pangilinan J."/>
            <person name="Andreopoulos W."/>
            <person name="Tritt A."/>
            <person name="Riley R."/>
            <person name="Hundley H."/>
            <person name="Johnson J."/>
            <person name="Lipzen A."/>
            <person name="Barry K."/>
            <person name="Lang B.F."/>
            <person name="Cuomo C.A."/>
            <person name="Buchler N.E."/>
            <person name="Grigoriev I.V."/>
            <person name="Spatafora J.W."/>
            <person name="Stajich J.E."/>
            <person name="James T.Y."/>
        </authorList>
    </citation>
    <scope>NUCLEOTIDE SEQUENCE</scope>
    <source>
        <strain evidence="9">AG</strain>
    </source>
</reference>
<dbReference type="PROSITE" id="PS00138">
    <property type="entry name" value="SUBTILASE_SER"/>
    <property type="match status" value="1"/>
</dbReference>
<evidence type="ECO:0000256" key="5">
    <source>
        <dbReference type="PROSITE-ProRule" id="PRU01240"/>
    </source>
</evidence>
<organism evidence="9 10">
    <name type="scientific">Umbelopsis ramanniana AG</name>
    <dbReference type="NCBI Taxonomy" id="1314678"/>
    <lineage>
        <taxon>Eukaryota</taxon>
        <taxon>Fungi</taxon>
        <taxon>Fungi incertae sedis</taxon>
        <taxon>Mucoromycota</taxon>
        <taxon>Mucoromycotina</taxon>
        <taxon>Umbelopsidomycetes</taxon>
        <taxon>Umbelopsidales</taxon>
        <taxon>Umbelopsidaceae</taxon>
        <taxon>Umbelopsis</taxon>
    </lineage>
</organism>
<evidence type="ECO:0000256" key="7">
    <source>
        <dbReference type="SAM" id="SignalP"/>
    </source>
</evidence>
<feature type="active site" description="Charge relay system" evidence="5">
    <location>
        <position position="326"/>
    </location>
</feature>
<dbReference type="InterPro" id="IPR023828">
    <property type="entry name" value="Peptidase_S8_Ser-AS"/>
</dbReference>
<accession>A0AAD5E619</accession>
<dbReference type="Proteomes" id="UP001206595">
    <property type="component" value="Unassembled WGS sequence"/>
</dbReference>
<dbReference type="Pfam" id="PF00082">
    <property type="entry name" value="Peptidase_S8"/>
    <property type="match status" value="1"/>
</dbReference>
<dbReference type="GeneID" id="75917036"/>
<reference evidence="9" key="1">
    <citation type="submission" date="2021-06" db="EMBL/GenBank/DDBJ databases">
        <authorList>
            <consortium name="DOE Joint Genome Institute"/>
            <person name="Mondo S.J."/>
            <person name="Amses K.R."/>
            <person name="Simmons D.R."/>
            <person name="Longcore J.E."/>
            <person name="Seto K."/>
            <person name="Alves G.H."/>
            <person name="Bonds A.E."/>
            <person name="Quandt C.A."/>
            <person name="Davis W.J."/>
            <person name="Chang Y."/>
            <person name="Letcher P.M."/>
            <person name="Powell M.J."/>
            <person name="Kuo A."/>
            <person name="Labutti K."/>
            <person name="Pangilinan J."/>
            <person name="Andreopoulos W."/>
            <person name="Tritt A."/>
            <person name="Riley R."/>
            <person name="Hundley H."/>
            <person name="Johnson J."/>
            <person name="Lipzen A."/>
            <person name="Barry K."/>
            <person name="Berbee M.L."/>
            <person name="Buchler N.E."/>
            <person name="Grigoriev I.V."/>
            <person name="Spatafora J.W."/>
            <person name="Stajich J.E."/>
            <person name="James T.Y."/>
        </authorList>
    </citation>
    <scope>NUCLEOTIDE SEQUENCE</scope>
    <source>
        <strain evidence="9">AG</strain>
    </source>
</reference>
<keyword evidence="3 5" id="KW-0378">Hydrolase</keyword>
<dbReference type="FunFam" id="3.40.50.200:FF:000007">
    <property type="entry name" value="Subtilisin-like serine protease"/>
    <property type="match status" value="1"/>
</dbReference>
<dbReference type="PRINTS" id="PR00723">
    <property type="entry name" value="SUBTILISIN"/>
</dbReference>
<dbReference type="CDD" id="cd04077">
    <property type="entry name" value="Peptidases_S8_PCSK9_ProteinaseK_like"/>
    <property type="match status" value="1"/>
</dbReference>
<sequence length="431" mass="45895">MKSLVTMLLYLAFGCFLVAASEKYIVILKPNITSKMAEAHLSDVRMHSVIPNNRTSRIGNLHFYSANLSGTGVQEIEKNQSHVVDYLIKDQTFRAQELIQPNPPNWGLPRIDTHTDENSFFSFPTSAGSGVDVYVLDTGVYAHHSDLVSRVTSAPSFIGEATDTTDSNGHGTFVAGVCCGLTYGVAKKSNIISVKALTSDGEGTLANVLLALEWVVQRHQSKANARSIVNLSLSGNYSKTANDAIQEAIDAGIHFSIAAGNDGVNACSFSPASSPNAMTVGASNKNDTVASYSNYGACVDLYAPGTHIMSAGKNSATDTNNLSGTSVASPFVAGVMALYLGEKNYTPAELRNILLNSSTPIAEEESVTIQQFDNLDTSSNFHLLYSGNWSNDGIQKVFEIASSANSSLLGAYKRIAAIVAVMLTTYALISC</sequence>
<dbReference type="AlphaFoldDB" id="A0AAD5E619"/>
<evidence type="ECO:0000259" key="8">
    <source>
        <dbReference type="Pfam" id="PF00082"/>
    </source>
</evidence>
<gene>
    <name evidence="9" type="ORF">K450DRAFT_257589</name>
</gene>
<comment type="similarity">
    <text evidence="1 5 6">Belongs to the peptidase S8 family.</text>
</comment>
<keyword evidence="10" id="KW-1185">Reference proteome</keyword>
<dbReference type="SUPFAM" id="SSF52743">
    <property type="entry name" value="Subtilisin-like"/>
    <property type="match status" value="1"/>
</dbReference>
<feature type="active site" description="Charge relay system" evidence="5">
    <location>
        <position position="137"/>
    </location>
</feature>
<feature type="active site" description="Charge relay system" evidence="5">
    <location>
        <position position="170"/>
    </location>
</feature>
<dbReference type="InterPro" id="IPR023827">
    <property type="entry name" value="Peptidase_S8_Asp-AS"/>
</dbReference>
<evidence type="ECO:0000256" key="4">
    <source>
        <dbReference type="ARBA" id="ARBA00022825"/>
    </source>
</evidence>
<dbReference type="GO" id="GO:0005615">
    <property type="term" value="C:extracellular space"/>
    <property type="evidence" value="ECO:0007669"/>
    <property type="project" value="TreeGrafter"/>
</dbReference>
<feature type="signal peptide" evidence="7">
    <location>
        <begin position="1"/>
        <end position="20"/>
    </location>
</feature>
<dbReference type="EMBL" id="MU620958">
    <property type="protein sequence ID" value="KAI8576295.1"/>
    <property type="molecule type" value="Genomic_DNA"/>
</dbReference>
<proteinExistence type="inferred from homology"/>
<dbReference type="PROSITE" id="PS51892">
    <property type="entry name" value="SUBTILASE"/>
    <property type="match status" value="1"/>
</dbReference>
<dbReference type="InterPro" id="IPR036852">
    <property type="entry name" value="Peptidase_S8/S53_dom_sf"/>
</dbReference>
<dbReference type="InterPro" id="IPR034193">
    <property type="entry name" value="PCSK9_ProteinaseK-like"/>
</dbReference>
<dbReference type="Gene3D" id="3.40.50.200">
    <property type="entry name" value="Peptidase S8/S53 domain"/>
    <property type="match status" value="1"/>
</dbReference>
<evidence type="ECO:0000256" key="1">
    <source>
        <dbReference type="ARBA" id="ARBA00011073"/>
    </source>
</evidence>
<name>A0AAD5E619_UMBRA</name>
<keyword evidence="4 5" id="KW-0720">Serine protease</keyword>
<dbReference type="PROSITE" id="PS00136">
    <property type="entry name" value="SUBTILASE_ASP"/>
    <property type="match status" value="1"/>
</dbReference>
<feature type="domain" description="Peptidase S8/S53" evidence="8">
    <location>
        <begin position="128"/>
        <end position="360"/>
    </location>
</feature>
<dbReference type="PANTHER" id="PTHR43806">
    <property type="entry name" value="PEPTIDASE S8"/>
    <property type="match status" value="1"/>
</dbReference>
<keyword evidence="2 5" id="KW-0645">Protease</keyword>
<protein>
    <recommendedName>
        <fullName evidence="8">Peptidase S8/S53 domain-containing protein</fullName>
    </recommendedName>
</protein>
<dbReference type="InterPro" id="IPR000209">
    <property type="entry name" value="Peptidase_S8/S53_dom"/>
</dbReference>
<dbReference type="InterPro" id="IPR015500">
    <property type="entry name" value="Peptidase_S8_subtilisin-rel"/>
</dbReference>
<evidence type="ECO:0000313" key="10">
    <source>
        <dbReference type="Proteomes" id="UP001206595"/>
    </source>
</evidence>
<dbReference type="PROSITE" id="PS51257">
    <property type="entry name" value="PROKAR_LIPOPROTEIN"/>
    <property type="match status" value="1"/>
</dbReference>
<dbReference type="GO" id="GO:0004252">
    <property type="term" value="F:serine-type endopeptidase activity"/>
    <property type="evidence" value="ECO:0007669"/>
    <property type="project" value="UniProtKB-UniRule"/>
</dbReference>
<feature type="chain" id="PRO_5041897257" description="Peptidase S8/S53 domain-containing protein" evidence="7">
    <location>
        <begin position="21"/>
        <end position="431"/>
    </location>
</feature>
<keyword evidence="7" id="KW-0732">Signal</keyword>